<sequence length="545" mass="61855">MSTVHLRGSSYYSLLEESLILNITGPVYLIRAIKLYVDVLIQKKQRLDNHYEYCTNCKGLFSKLTLYRHYSSCSKTPRGGGQRVLVMGRRVHAKLHPKACSVLIEKIFPILRQDSVTDIIRYDELIILLANKFYFKWINLSELTLLSIQVFNRHRAGEVERNKIEDFKNYETFTGSSNKDILCNISKEQEKSANNYVRFTIRGKLGREVPVLLHKKLKRAVELLLQYRKNSNVLDTNDYLFGLPDTSERKRHLSSCDLLRKYSVLCGAEHPELLRGIQLRKHLATKSAALQLDETDVADLANYMGHDIKIHLDIYRVPLAVRELTRMSKLLKDVNEDVSASSSDEGEDEHLLDKPDEGNEEEEPENVDPNVSQNIMSQETEDSVTKSVAEETSSVEFVSPVQPKQKRKKINRQDESKFEEAYTILKAAVVAPATTSDLADIFGQHIAGKLKQYSQKGRVQVEYAINNIIYAADMGKYDLVSTNPPPLYLTNQHTHVSQIYASNSVPSPTSSYSSSQSGSSTHISPNPNPPNILPPVMFDLDYTNL</sequence>
<feature type="region of interest" description="Disordered" evidence="1">
    <location>
        <begin position="335"/>
        <end position="413"/>
    </location>
</feature>
<evidence type="ECO:0000313" key="3">
    <source>
        <dbReference type="Proteomes" id="UP001162156"/>
    </source>
</evidence>
<dbReference type="AlphaFoldDB" id="A0AAV8ZWQ7"/>
<evidence type="ECO:0000256" key="1">
    <source>
        <dbReference type="SAM" id="MobiDB-lite"/>
    </source>
</evidence>
<accession>A0AAV8ZWQ7</accession>
<comment type="caution">
    <text evidence="2">The sequence shown here is derived from an EMBL/GenBank/DDBJ whole genome shotgun (WGS) entry which is preliminary data.</text>
</comment>
<dbReference type="PANTHER" id="PTHR33480">
    <property type="entry name" value="SET DOMAIN-CONTAINING PROTEIN-RELATED"/>
    <property type="match status" value="1"/>
</dbReference>
<evidence type="ECO:0000313" key="2">
    <source>
        <dbReference type="EMBL" id="KAJ8971717.1"/>
    </source>
</evidence>
<feature type="compositionally biased region" description="Low complexity" evidence="1">
    <location>
        <begin position="502"/>
        <end position="525"/>
    </location>
</feature>
<proteinExistence type="predicted"/>
<organism evidence="2 3">
    <name type="scientific">Rhamnusium bicolor</name>
    <dbReference type="NCBI Taxonomy" id="1586634"/>
    <lineage>
        <taxon>Eukaryota</taxon>
        <taxon>Metazoa</taxon>
        <taxon>Ecdysozoa</taxon>
        <taxon>Arthropoda</taxon>
        <taxon>Hexapoda</taxon>
        <taxon>Insecta</taxon>
        <taxon>Pterygota</taxon>
        <taxon>Neoptera</taxon>
        <taxon>Endopterygota</taxon>
        <taxon>Coleoptera</taxon>
        <taxon>Polyphaga</taxon>
        <taxon>Cucujiformia</taxon>
        <taxon>Chrysomeloidea</taxon>
        <taxon>Cerambycidae</taxon>
        <taxon>Lepturinae</taxon>
        <taxon>Rhagiini</taxon>
        <taxon>Rhamnusium</taxon>
    </lineage>
</organism>
<feature type="region of interest" description="Disordered" evidence="1">
    <location>
        <begin position="502"/>
        <end position="534"/>
    </location>
</feature>
<dbReference type="Proteomes" id="UP001162156">
    <property type="component" value="Unassembled WGS sequence"/>
</dbReference>
<dbReference type="PANTHER" id="PTHR33480:SF1">
    <property type="entry name" value="TYR RECOMBINASE DOMAIN-CONTAINING PROTEIN"/>
    <property type="match status" value="1"/>
</dbReference>
<protein>
    <submittedName>
        <fullName evidence="2">Uncharacterized protein</fullName>
    </submittedName>
</protein>
<gene>
    <name evidence="2" type="ORF">NQ314_000573</name>
</gene>
<name>A0AAV8ZWQ7_9CUCU</name>
<keyword evidence="3" id="KW-1185">Reference proteome</keyword>
<reference evidence="2" key="1">
    <citation type="journal article" date="2023" name="Insect Mol. Biol.">
        <title>Genome sequencing provides insights into the evolution of gene families encoding plant cell wall-degrading enzymes in longhorned beetles.</title>
        <authorList>
            <person name="Shin N.R."/>
            <person name="Okamura Y."/>
            <person name="Kirsch R."/>
            <person name="Pauchet Y."/>
        </authorList>
    </citation>
    <scope>NUCLEOTIDE SEQUENCE</scope>
    <source>
        <strain evidence="2">RBIC_L_NR</strain>
    </source>
</reference>
<dbReference type="EMBL" id="JANEYF010000170">
    <property type="protein sequence ID" value="KAJ8971717.1"/>
    <property type="molecule type" value="Genomic_DNA"/>
</dbReference>